<evidence type="ECO:0000313" key="6">
    <source>
        <dbReference type="Proteomes" id="UP000194137"/>
    </source>
</evidence>
<protein>
    <submittedName>
        <fullName evidence="5">Methyltransferase type 11</fullName>
    </submittedName>
</protein>
<dbReference type="Proteomes" id="UP000194137">
    <property type="component" value="Chromosome"/>
</dbReference>
<keyword evidence="6" id="KW-1185">Reference proteome</keyword>
<dbReference type="GO" id="GO:0003735">
    <property type="term" value="F:structural constituent of ribosome"/>
    <property type="evidence" value="ECO:0007669"/>
    <property type="project" value="TreeGrafter"/>
</dbReference>
<dbReference type="GO" id="GO:0006412">
    <property type="term" value="P:translation"/>
    <property type="evidence" value="ECO:0007669"/>
    <property type="project" value="InterPro"/>
</dbReference>
<evidence type="ECO:0000256" key="2">
    <source>
        <dbReference type="ARBA" id="ARBA00022946"/>
    </source>
</evidence>
<keyword evidence="5" id="KW-0808">Transferase</keyword>
<organism evidence="5 6">
    <name type="scientific">Pseudorhodoplanes sinuspersici</name>
    <dbReference type="NCBI Taxonomy" id="1235591"/>
    <lineage>
        <taxon>Bacteria</taxon>
        <taxon>Pseudomonadati</taxon>
        <taxon>Pseudomonadota</taxon>
        <taxon>Alphaproteobacteria</taxon>
        <taxon>Hyphomicrobiales</taxon>
        <taxon>Pseudorhodoplanes</taxon>
    </lineage>
</organism>
<reference evidence="5 6" key="1">
    <citation type="submission" date="2017-05" db="EMBL/GenBank/DDBJ databases">
        <title>Full genome sequence of Pseudorhodoplanes sinuspersici.</title>
        <authorList>
            <person name="Dastgheib S.M.M."/>
            <person name="Shavandi M."/>
            <person name="Tirandaz H."/>
        </authorList>
    </citation>
    <scope>NUCLEOTIDE SEQUENCE [LARGE SCALE GENOMIC DNA]</scope>
    <source>
        <strain evidence="5 6">RIPI110</strain>
    </source>
</reference>
<dbReference type="GO" id="GO:0015935">
    <property type="term" value="C:small ribosomal subunit"/>
    <property type="evidence" value="ECO:0007669"/>
    <property type="project" value="TreeGrafter"/>
</dbReference>
<keyword evidence="4" id="KW-0411">Iron-sulfur</keyword>
<keyword evidence="5" id="KW-0489">Methyltransferase</keyword>
<dbReference type="GO" id="GO:0051536">
    <property type="term" value="F:iron-sulfur cluster binding"/>
    <property type="evidence" value="ECO:0007669"/>
    <property type="project" value="UniProtKB-KW"/>
</dbReference>
<keyword evidence="2" id="KW-0809">Transit peptide</keyword>
<dbReference type="Pfam" id="PF09243">
    <property type="entry name" value="Rsm22"/>
    <property type="match status" value="1"/>
</dbReference>
<evidence type="ECO:0000256" key="1">
    <source>
        <dbReference type="ARBA" id="ARBA00022723"/>
    </source>
</evidence>
<dbReference type="GO" id="GO:0008168">
    <property type="term" value="F:methyltransferase activity"/>
    <property type="evidence" value="ECO:0007669"/>
    <property type="project" value="UniProtKB-KW"/>
</dbReference>
<dbReference type="GO" id="GO:0032259">
    <property type="term" value="P:methylation"/>
    <property type="evidence" value="ECO:0007669"/>
    <property type="project" value="UniProtKB-KW"/>
</dbReference>
<name>A0A1W6ZMH5_9HYPH</name>
<keyword evidence="3" id="KW-0408">Iron</keyword>
<dbReference type="RefSeq" id="WP_086086896.1">
    <property type="nucleotide sequence ID" value="NZ_CP021112.1"/>
</dbReference>
<evidence type="ECO:0000256" key="3">
    <source>
        <dbReference type="ARBA" id="ARBA00023004"/>
    </source>
</evidence>
<dbReference type="Gene3D" id="3.40.50.150">
    <property type="entry name" value="Vaccinia Virus protein VP39"/>
    <property type="match status" value="1"/>
</dbReference>
<sequence>MELPRAIRQAVDAALEGATLADLQRAAQRLSERYRSETRDGRQHLSDEMAALAYLAARMPATYAAIHASLDAVAVMRPDFAPTTMLDVGAGPGTGVIAAHDCWPDIAETTLIENAGVIRSVGERLLTAGGIRRPRWLLHDIAAFPVLDKVYDLVLIAYVLDEVTPSAIRPLIEKLWATTADTLMVVEPGTPAGWSRILEVRAQLLAAGAYLVAPCPHARACPLAPPDWCHFSRRVARSRMHRQIKSADVPWEDEKFIYIAASRKKGESPQARVIAPPIVRGGTVSLKLCENSGAAALRLRSRREGEAFRRARRLAWGDVIWPDAIIPTDSTA</sequence>
<dbReference type="InterPro" id="IPR052571">
    <property type="entry name" value="Mt_RNA_Methyltransferase"/>
</dbReference>
<dbReference type="InterPro" id="IPR015324">
    <property type="entry name" value="Ribosomal_Rsm22-like"/>
</dbReference>
<gene>
    <name evidence="5" type="ORF">CAK95_04750</name>
</gene>
<dbReference type="SUPFAM" id="SSF53335">
    <property type="entry name" value="S-adenosyl-L-methionine-dependent methyltransferases"/>
    <property type="match status" value="1"/>
</dbReference>
<dbReference type="GO" id="GO:0046872">
    <property type="term" value="F:metal ion binding"/>
    <property type="evidence" value="ECO:0007669"/>
    <property type="project" value="UniProtKB-KW"/>
</dbReference>
<keyword evidence="1" id="KW-0479">Metal-binding</keyword>
<evidence type="ECO:0000313" key="5">
    <source>
        <dbReference type="EMBL" id="ARP98475.1"/>
    </source>
</evidence>
<accession>A0A1W6ZMH5</accession>
<dbReference type="EMBL" id="CP021112">
    <property type="protein sequence ID" value="ARP98475.1"/>
    <property type="molecule type" value="Genomic_DNA"/>
</dbReference>
<evidence type="ECO:0000256" key="4">
    <source>
        <dbReference type="ARBA" id="ARBA00023014"/>
    </source>
</evidence>
<dbReference type="PANTHER" id="PTHR13184:SF5">
    <property type="entry name" value="METHYLTRANSFERASE-LIKE PROTEIN 17, MITOCHONDRIAL"/>
    <property type="match status" value="1"/>
</dbReference>
<dbReference type="AlphaFoldDB" id="A0A1W6ZMH5"/>
<dbReference type="OrthoDB" id="9799639at2"/>
<proteinExistence type="predicted"/>
<dbReference type="STRING" id="1235591.CAK95_04750"/>
<dbReference type="PANTHER" id="PTHR13184">
    <property type="entry name" value="37S RIBOSOMAL PROTEIN S22"/>
    <property type="match status" value="1"/>
</dbReference>
<dbReference type="KEGG" id="psin:CAK95_04750"/>
<dbReference type="InterPro" id="IPR029063">
    <property type="entry name" value="SAM-dependent_MTases_sf"/>
</dbReference>